<dbReference type="Gramene" id="rna-AYBTSS11_LOCUS3068">
    <property type="protein sequence ID" value="CAJ1897396.1"/>
    <property type="gene ID" value="gene-AYBTSS11_LOCUS3068"/>
</dbReference>
<reference evidence="13" key="1">
    <citation type="submission" date="2023-10" db="EMBL/GenBank/DDBJ databases">
        <authorList>
            <person name="Domelevo Entfellner J.-B."/>
        </authorList>
    </citation>
    <scope>NUCLEOTIDE SEQUENCE</scope>
</reference>
<dbReference type="Gene3D" id="1.20.1530.20">
    <property type="match status" value="1"/>
</dbReference>
<dbReference type="GO" id="GO:0006885">
    <property type="term" value="P:regulation of pH"/>
    <property type="evidence" value="ECO:0007669"/>
    <property type="project" value="TreeGrafter"/>
</dbReference>
<feature type="transmembrane region" description="Helical" evidence="11">
    <location>
        <begin position="343"/>
        <end position="371"/>
    </location>
</feature>
<dbReference type="FunFam" id="1.20.1530.20:FF:000003">
    <property type="entry name" value="Cation/H(+) antiporter 15"/>
    <property type="match status" value="1"/>
</dbReference>
<keyword evidence="3" id="KW-0050">Antiport</keyword>
<feature type="transmembrane region" description="Helical" evidence="11">
    <location>
        <begin position="20"/>
        <end position="38"/>
    </location>
</feature>
<keyword evidence="14" id="KW-1185">Reference proteome</keyword>
<feature type="transmembrane region" description="Helical" evidence="11">
    <location>
        <begin position="265"/>
        <end position="294"/>
    </location>
</feature>
<keyword evidence="8" id="KW-0406">Ion transport</keyword>
<evidence type="ECO:0000313" key="14">
    <source>
        <dbReference type="Proteomes" id="UP001189624"/>
    </source>
</evidence>
<dbReference type="Proteomes" id="UP001189624">
    <property type="component" value="Chromosome 1"/>
</dbReference>
<feature type="transmembrane region" description="Helical" evidence="11">
    <location>
        <begin position="86"/>
        <end position="103"/>
    </location>
</feature>
<evidence type="ECO:0000256" key="2">
    <source>
        <dbReference type="ARBA" id="ARBA00022448"/>
    </source>
</evidence>
<dbReference type="PANTHER" id="PTHR32468">
    <property type="entry name" value="CATION/H + ANTIPORTER"/>
    <property type="match status" value="1"/>
</dbReference>
<evidence type="ECO:0000256" key="6">
    <source>
        <dbReference type="ARBA" id="ARBA00022958"/>
    </source>
</evidence>
<evidence type="ECO:0000256" key="1">
    <source>
        <dbReference type="ARBA" id="ARBA00004141"/>
    </source>
</evidence>
<organism evidence="13 14">
    <name type="scientific">Sphenostylis stenocarpa</name>
    <dbReference type="NCBI Taxonomy" id="92480"/>
    <lineage>
        <taxon>Eukaryota</taxon>
        <taxon>Viridiplantae</taxon>
        <taxon>Streptophyta</taxon>
        <taxon>Embryophyta</taxon>
        <taxon>Tracheophyta</taxon>
        <taxon>Spermatophyta</taxon>
        <taxon>Magnoliopsida</taxon>
        <taxon>eudicotyledons</taxon>
        <taxon>Gunneridae</taxon>
        <taxon>Pentapetalae</taxon>
        <taxon>rosids</taxon>
        <taxon>fabids</taxon>
        <taxon>Fabales</taxon>
        <taxon>Fabaceae</taxon>
        <taxon>Papilionoideae</taxon>
        <taxon>50 kb inversion clade</taxon>
        <taxon>NPAAA clade</taxon>
        <taxon>indigoferoid/millettioid clade</taxon>
        <taxon>Phaseoleae</taxon>
        <taxon>Sphenostylis</taxon>
    </lineage>
</organism>
<evidence type="ECO:0000313" key="13">
    <source>
        <dbReference type="EMBL" id="CAJ1897396.1"/>
    </source>
</evidence>
<name>A0AA86RU59_9FABA</name>
<gene>
    <name evidence="13" type="ORF">AYBTSS11_LOCUS3068</name>
</gene>
<dbReference type="GO" id="GO:0016020">
    <property type="term" value="C:membrane"/>
    <property type="evidence" value="ECO:0007669"/>
    <property type="project" value="UniProtKB-SubCell"/>
</dbReference>
<evidence type="ECO:0000256" key="4">
    <source>
        <dbReference type="ARBA" id="ARBA00022538"/>
    </source>
</evidence>
<accession>A0AA86RU59</accession>
<keyword evidence="9 11" id="KW-0472">Membrane</keyword>
<dbReference type="PANTHER" id="PTHR32468:SF170">
    <property type="entry name" value="CATION_H+ EXCHANGER 3"/>
    <property type="match status" value="1"/>
</dbReference>
<keyword evidence="4" id="KW-0633">Potassium transport</keyword>
<dbReference type="GO" id="GO:0012505">
    <property type="term" value="C:endomembrane system"/>
    <property type="evidence" value="ECO:0007669"/>
    <property type="project" value="TreeGrafter"/>
</dbReference>
<dbReference type="GO" id="GO:0006813">
    <property type="term" value="P:potassium ion transport"/>
    <property type="evidence" value="ECO:0007669"/>
    <property type="project" value="UniProtKB-KW"/>
</dbReference>
<feature type="transmembrane region" description="Helical" evidence="11">
    <location>
        <begin position="222"/>
        <end position="242"/>
    </location>
</feature>
<dbReference type="AlphaFoldDB" id="A0AA86RU59"/>
<keyword evidence="7 11" id="KW-1133">Transmembrane helix</keyword>
<dbReference type="Pfam" id="PF00999">
    <property type="entry name" value="Na_H_Exchanger"/>
    <property type="match status" value="1"/>
</dbReference>
<protein>
    <recommendedName>
        <fullName evidence="12">Cation/H+ exchanger transmembrane domain-containing protein</fullName>
    </recommendedName>
</protein>
<keyword evidence="5 11" id="KW-0812">Transmembrane</keyword>
<dbReference type="InterPro" id="IPR006153">
    <property type="entry name" value="Cation/H_exchanger_TM"/>
</dbReference>
<evidence type="ECO:0000256" key="9">
    <source>
        <dbReference type="ARBA" id="ARBA00023136"/>
    </source>
</evidence>
<feature type="transmembrane region" description="Helical" evidence="11">
    <location>
        <begin position="50"/>
        <end position="66"/>
    </location>
</feature>
<evidence type="ECO:0000256" key="8">
    <source>
        <dbReference type="ARBA" id="ARBA00023065"/>
    </source>
</evidence>
<sequence length="460" mass="50267">MIRTTSSEGAWQGDNPLNHALPLLIIQTILVLFLSRTLAFLLKPLRQPKVVAEIIGGILLGPSAFGRNKTFMNTVFPSWSTAMLESVASLGLIFYLFLVGLELDLATISRSGKRAFNIAVAGITLPFIFAAGVTFLLQRAVGSENQNFGYLQHLVFLGVALSITAFPVLARILAELKLLTTSLGETAMAAAAFNDMAAWVLLALAVALAGQGHKGSLLTSLWKFWFCLVLGVAFVALMMILVRPLMNRIANKCCHEHDVLSETHVYLTLAGVMFAGFMTDIIGIHSIFGGFIFGLTIPKESEFASRLTRRIEDFVSTLLLPLYFASSGLKTDVSKLHRMMDWGLLLFVTCTACAGKILGTFAVAVMCMVPLRESLTLGVLMNTKGLVELIVLNIGREKKQVLNDEMFTILVLMALFTTFITTPIVLAIYKPSPINSIPQNLSRLTESKLRILACIMELTT</sequence>
<comment type="similarity">
    <text evidence="10">Belongs to the monovalent cation:proton antiporter 2 (CPA2) transporter (TC 2.A.37) family. CHX (TC 2.A.37.4) subfamily.</text>
</comment>
<evidence type="ECO:0000259" key="12">
    <source>
        <dbReference type="Pfam" id="PF00999"/>
    </source>
</evidence>
<evidence type="ECO:0000256" key="5">
    <source>
        <dbReference type="ARBA" id="ARBA00022692"/>
    </source>
</evidence>
<evidence type="ECO:0000256" key="10">
    <source>
        <dbReference type="ARBA" id="ARBA00038341"/>
    </source>
</evidence>
<comment type="subcellular location">
    <subcellularLocation>
        <location evidence="1">Membrane</location>
        <topology evidence="1">Multi-pass membrane protein</topology>
    </subcellularLocation>
</comment>
<dbReference type="InterPro" id="IPR038770">
    <property type="entry name" value="Na+/solute_symporter_sf"/>
</dbReference>
<keyword evidence="2" id="KW-0813">Transport</keyword>
<evidence type="ECO:0000256" key="11">
    <source>
        <dbReference type="SAM" id="Phobius"/>
    </source>
</evidence>
<feature type="transmembrane region" description="Helical" evidence="11">
    <location>
        <begin position="115"/>
        <end position="138"/>
    </location>
</feature>
<evidence type="ECO:0000256" key="3">
    <source>
        <dbReference type="ARBA" id="ARBA00022449"/>
    </source>
</evidence>
<feature type="transmembrane region" description="Helical" evidence="11">
    <location>
        <begin position="186"/>
        <end position="210"/>
    </location>
</feature>
<feature type="transmembrane region" description="Helical" evidence="11">
    <location>
        <begin position="150"/>
        <end position="174"/>
    </location>
</feature>
<dbReference type="GO" id="GO:1902600">
    <property type="term" value="P:proton transmembrane transport"/>
    <property type="evidence" value="ECO:0007669"/>
    <property type="project" value="InterPro"/>
</dbReference>
<keyword evidence="6" id="KW-0630">Potassium</keyword>
<proteinExistence type="inferred from homology"/>
<dbReference type="EMBL" id="OY731398">
    <property type="protein sequence ID" value="CAJ1897396.1"/>
    <property type="molecule type" value="Genomic_DNA"/>
</dbReference>
<dbReference type="InterPro" id="IPR050794">
    <property type="entry name" value="CPA2_transporter"/>
</dbReference>
<dbReference type="GO" id="GO:0015297">
    <property type="term" value="F:antiporter activity"/>
    <property type="evidence" value="ECO:0007669"/>
    <property type="project" value="UniProtKB-KW"/>
</dbReference>
<feature type="domain" description="Cation/H+ exchanger transmembrane" evidence="12">
    <location>
        <begin position="30"/>
        <end position="425"/>
    </location>
</feature>
<feature type="transmembrane region" description="Helical" evidence="11">
    <location>
        <begin position="407"/>
        <end position="429"/>
    </location>
</feature>
<evidence type="ECO:0000256" key="7">
    <source>
        <dbReference type="ARBA" id="ARBA00022989"/>
    </source>
</evidence>